<proteinExistence type="predicted"/>
<keyword evidence="3" id="KW-1185">Reference proteome</keyword>
<dbReference type="AlphaFoldDB" id="A0A437MBG8"/>
<sequence length="92" mass="9973">MDKELRPCPKDQSGAGIVVCARTKERVALRYRLPIKQDGFDPAGPVDSVSRERHRMLDVGAGGTRSCSPIGPGGSTGCQSRDWKAAREQYGK</sequence>
<evidence type="ECO:0000313" key="3">
    <source>
        <dbReference type="Proteomes" id="UP000282971"/>
    </source>
</evidence>
<evidence type="ECO:0000313" key="2">
    <source>
        <dbReference type="EMBL" id="RVT94965.1"/>
    </source>
</evidence>
<feature type="region of interest" description="Disordered" evidence="1">
    <location>
        <begin position="59"/>
        <end position="92"/>
    </location>
</feature>
<name>A0A437MBG8_9SPHN</name>
<evidence type="ECO:0000256" key="1">
    <source>
        <dbReference type="SAM" id="MobiDB-lite"/>
    </source>
</evidence>
<organism evidence="2 3">
    <name type="scientific">Sphingomonas crocodyli</name>
    <dbReference type="NCBI Taxonomy" id="1979270"/>
    <lineage>
        <taxon>Bacteria</taxon>
        <taxon>Pseudomonadati</taxon>
        <taxon>Pseudomonadota</taxon>
        <taxon>Alphaproteobacteria</taxon>
        <taxon>Sphingomonadales</taxon>
        <taxon>Sphingomonadaceae</taxon>
        <taxon>Sphingomonas</taxon>
    </lineage>
</organism>
<dbReference type="OrthoDB" id="7391233at2"/>
<protein>
    <submittedName>
        <fullName evidence="2">Uncharacterized protein</fullName>
    </submittedName>
</protein>
<comment type="caution">
    <text evidence="2">The sequence shown here is derived from an EMBL/GenBank/DDBJ whole genome shotgun (WGS) entry which is preliminary data.</text>
</comment>
<feature type="compositionally biased region" description="Basic and acidic residues" evidence="1">
    <location>
        <begin position="81"/>
        <end position="92"/>
    </location>
</feature>
<dbReference type="Proteomes" id="UP000282971">
    <property type="component" value="Unassembled WGS sequence"/>
</dbReference>
<reference evidence="2 3" key="1">
    <citation type="submission" date="2019-01" db="EMBL/GenBank/DDBJ databases">
        <authorList>
            <person name="Chen W.-M."/>
        </authorList>
    </citation>
    <scope>NUCLEOTIDE SEQUENCE [LARGE SCALE GENOMIC DNA]</scope>
    <source>
        <strain evidence="2 3">CCP-7</strain>
    </source>
</reference>
<dbReference type="EMBL" id="SACN01000001">
    <property type="protein sequence ID" value="RVT94965.1"/>
    <property type="molecule type" value="Genomic_DNA"/>
</dbReference>
<gene>
    <name evidence="2" type="ORF">EOD43_00025</name>
</gene>
<accession>A0A437MBG8</accession>